<dbReference type="PROSITE" id="PS01095">
    <property type="entry name" value="GH18_1"/>
    <property type="match status" value="1"/>
</dbReference>
<name>G7E2S1_MIXOS</name>
<dbReference type="InterPro" id="IPR001579">
    <property type="entry name" value="Glyco_hydro_18_chit_AS"/>
</dbReference>
<dbReference type="Proteomes" id="UP000009131">
    <property type="component" value="Unassembled WGS sequence"/>
</dbReference>
<dbReference type="FunFam" id="3.20.20.80:FF:000075">
    <property type="entry name" value="Sporulation-specific chitinase"/>
    <property type="match status" value="1"/>
</dbReference>
<dbReference type="PROSITE" id="PS51910">
    <property type="entry name" value="GH18_2"/>
    <property type="match status" value="1"/>
</dbReference>
<dbReference type="InterPro" id="IPR011583">
    <property type="entry name" value="Chitinase_II/V-like_cat"/>
</dbReference>
<evidence type="ECO:0000256" key="11">
    <source>
        <dbReference type="RuleBase" id="RU004453"/>
    </source>
</evidence>
<dbReference type="eggNOG" id="KOG2806">
    <property type="taxonomic scope" value="Eukaryota"/>
</dbReference>
<dbReference type="InterPro" id="IPR017853">
    <property type="entry name" value="GH"/>
</dbReference>
<dbReference type="STRING" id="764103.G7E2S1"/>
<comment type="similarity">
    <text evidence="11">Belongs to the glycosyl hydrolase 18 family.</text>
</comment>
<dbReference type="OrthoDB" id="76388at2759"/>
<keyword evidence="15" id="KW-1185">Reference proteome</keyword>
<evidence type="ECO:0000313" key="14">
    <source>
        <dbReference type="EMBL" id="GAA97131.1"/>
    </source>
</evidence>
<dbReference type="GO" id="GO:0008061">
    <property type="term" value="F:chitin binding"/>
    <property type="evidence" value="ECO:0007669"/>
    <property type="project" value="InterPro"/>
</dbReference>
<evidence type="ECO:0000256" key="7">
    <source>
        <dbReference type="ARBA" id="ARBA00023277"/>
    </source>
</evidence>
<dbReference type="GO" id="GO:0008843">
    <property type="term" value="F:endochitinase activity"/>
    <property type="evidence" value="ECO:0007669"/>
    <property type="project" value="UniProtKB-EC"/>
</dbReference>
<reference evidence="14 15" key="1">
    <citation type="journal article" date="2011" name="J. Gen. Appl. Microbiol.">
        <title>Draft genome sequencing of the enigmatic basidiomycete Mixia osmundae.</title>
        <authorList>
            <person name="Nishida H."/>
            <person name="Nagatsuka Y."/>
            <person name="Sugiyama J."/>
        </authorList>
    </citation>
    <scope>NUCLEOTIDE SEQUENCE [LARGE SCALE GENOMIC DNA]</scope>
    <source>
        <strain evidence="15">CBS 9802 / IAM 14324 / JCM 22182 / KY 12970</strain>
    </source>
</reference>
<evidence type="ECO:0000313" key="15">
    <source>
        <dbReference type="Proteomes" id="UP000009131"/>
    </source>
</evidence>
<dbReference type="InterPro" id="IPR029070">
    <property type="entry name" value="Chitinase_insertion_sf"/>
</dbReference>
<dbReference type="EMBL" id="BABT02000112">
    <property type="protein sequence ID" value="GAA97131.1"/>
    <property type="molecule type" value="Genomic_DNA"/>
</dbReference>
<evidence type="ECO:0000256" key="1">
    <source>
        <dbReference type="ARBA" id="ARBA00000822"/>
    </source>
</evidence>
<feature type="region of interest" description="Disordered" evidence="12">
    <location>
        <begin position="367"/>
        <end position="387"/>
    </location>
</feature>
<evidence type="ECO:0000256" key="8">
    <source>
        <dbReference type="ARBA" id="ARBA00023295"/>
    </source>
</evidence>
<evidence type="ECO:0000256" key="6">
    <source>
        <dbReference type="ARBA" id="ARBA00023024"/>
    </source>
</evidence>
<dbReference type="EC" id="3.2.1.14" evidence="3"/>
<dbReference type="Gene3D" id="3.20.20.80">
    <property type="entry name" value="Glycosidases"/>
    <property type="match status" value="1"/>
</dbReference>
<feature type="domain" description="GH18" evidence="13">
    <location>
        <begin position="1"/>
        <end position="363"/>
    </location>
</feature>
<comment type="catalytic activity">
    <reaction evidence="1">
        <text>Random endo-hydrolysis of N-acetyl-beta-D-glucosaminide (1-&gt;4)-beta-linkages in chitin and chitodextrins.</text>
        <dbReference type="EC" id="3.2.1.14"/>
    </reaction>
</comment>
<keyword evidence="4" id="KW-0964">Secreted</keyword>
<evidence type="ECO:0000256" key="9">
    <source>
        <dbReference type="ARBA" id="ARBA00023326"/>
    </source>
</evidence>
<evidence type="ECO:0000256" key="3">
    <source>
        <dbReference type="ARBA" id="ARBA00012729"/>
    </source>
</evidence>
<dbReference type="Gene3D" id="3.10.50.10">
    <property type="match status" value="1"/>
</dbReference>
<keyword evidence="8 10" id="KW-0326">Glycosidase</keyword>
<comment type="caution">
    <text evidence="14">The sequence shown here is derived from an EMBL/GenBank/DDBJ whole genome shotgun (WGS) entry which is preliminary data.</text>
</comment>
<accession>G7E2S1</accession>
<reference evidence="14 15" key="2">
    <citation type="journal article" date="2012" name="Open Biol.">
        <title>Characteristics of nucleosomes and linker DNA regions on the genome of the basidiomycete Mixia osmundae revealed by mono- and dinucleosome mapping.</title>
        <authorList>
            <person name="Nishida H."/>
            <person name="Kondo S."/>
            <person name="Matsumoto T."/>
            <person name="Suzuki Y."/>
            <person name="Yoshikawa H."/>
            <person name="Taylor T.D."/>
            <person name="Sugiyama J."/>
        </authorList>
    </citation>
    <scope>NUCLEOTIDE SEQUENCE [LARGE SCALE GENOMIC DNA]</scope>
    <source>
        <strain evidence="15">CBS 9802 / IAM 14324 / JCM 22182 / KY 12970</strain>
    </source>
</reference>
<dbReference type="GO" id="GO:0005576">
    <property type="term" value="C:extracellular region"/>
    <property type="evidence" value="ECO:0007669"/>
    <property type="project" value="UniProtKB-SubCell"/>
</dbReference>
<dbReference type="SUPFAM" id="SSF51445">
    <property type="entry name" value="(Trans)glycosidases"/>
    <property type="match status" value="1"/>
</dbReference>
<dbReference type="GO" id="GO:0006032">
    <property type="term" value="P:chitin catabolic process"/>
    <property type="evidence" value="ECO:0007669"/>
    <property type="project" value="UniProtKB-KW"/>
</dbReference>
<evidence type="ECO:0000256" key="10">
    <source>
        <dbReference type="RuleBase" id="RU000489"/>
    </source>
</evidence>
<sequence length="387" mass="43437">MRNVGYFTSWSIYDRKYLPSQIPANVLTHVLYAFANIRPDSGQVYLTDAWADEQIHHDGEPWDDYGRPLLYGNFKALLKLKQEHRHLKVLLSIGGWTHSSNFAQAAATQAGRDTFATSSVKLLEEYALDGLDVDWEFPKNDGEAQDYVDLLRTCRLALDAHARRKGESVPYELTVAAPCGAAQSQQLRIRQMDQYLSFWNLMSYDYSGPWGDKADHQANVLATSTNNGICTDRAVQYYLSQAVRPDKLVIGIPLYGRSFLNCKGPGHSYSGQGQGSWEIGTYDYKALPLQGQQVHHDDRCIASYAHGNGHFITFDTVDVAHRKADWINKRGLGGAMYWELSGDRPANDPAAIVPRIASVLHHQGGGLDTSQNHLSYPDSRFDNVRNR</sequence>
<evidence type="ECO:0000256" key="4">
    <source>
        <dbReference type="ARBA" id="ARBA00022525"/>
    </source>
</evidence>
<dbReference type="Pfam" id="PF00704">
    <property type="entry name" value="Glyco_hydro_18"/>
    <property type="match status" value="1"/>
</dbReference>
<protein>
    <recommendedName>
        <fullName evidence="3">chitinase</fullName>
        <ecNumber evidence="3">3.2.1.14</ecNumber>
    </recommendedName>
</protein>
<dbReference type="AlphaFoldDB" id="G7E2S1"/>
<evidence type="ECO:0000256" key="5">
    <source>
        <dbReference type="ARBA" id="ARBA00022801"/>
    </source>
</evidence>
<evidence type="ECO:0000256" key="2">
    <source>
        <dbReference type="ARBA" id="ARBA00004613"/>
    </source>
</evidence>
<dbReference type="InParanoid" id="G7E2S1"/>
<dbReference type="PANTHER" id="PTHR11177">
    <property type="entry name" value="CHITINASE"/>
    <property type="match status" value="1"/>
</dbReference>
<keyword evidence="7" id="KW-0119">Carbohydrate metabolism</keyword>
<keyword evidence="9" id="KW-0624">Polysaccharide degradation</keyword>
<dbReference type="SMART" id="SM00636">
    <property type="entry name" value="Glyco_18"/>
    <property type="match status" value="1"/>
</dbReference>
<proteinExistence type="inferred from homology"/>
<dbReference type="GO" id="GO:0000272">
    <property type="term" value="P:polysaccharide catabolic process"/>
    <property type="evidence" value="ECO:0007669"/>
    <property type="project" value="UniProtKB-KW"/>
</dbReference>
<comment type="subcellular location">
    <subcellularLocation>
        <location evidence="2">Secreted</location>
    </subcellularLocation>
</comment>
<dbReference type="InterPro" id="IPR001223">
    <property type="entry name" value="Glyco_hydro18_cat"/>
</dbReference>
<organism evidence="14 15">
    <name type="scientific">Mixia osmundae (strain CBS 9802 / IAM 14324 / JCM 22182 / KY 12970)</name>
    <dbReference type="NCBI Taxonomy" id="764103"/>
    <lineage>
        <taxon>Eukaryota</taxon>
        <taxon>Fungi</taxon>
        <taxon>Dikarya</taxon>
        <taxon>Basidiomycota</taxon>
        <taxon>Pucciniomycotina</taxon>
        <taxon>Mixiomycetes</taxon>
        <taxon>Mixiales</taxon>
        <taxon>Mixiaceae</taxon>
        <taxon>Mixia</taxon>
    </lineage>
</organism>
<keyword evidence="5 10" id="KW-0378">Hydrolase</keyword>
<dbReference type="CDD" id="cd06548">
    <property type="entry name" value="GH18_chitinase"/>
    <property type="match status" value="1"/>
</dbReference>
<dbReference type="InterPro" id="IPR050314">
    <property type="entry name" value="Glycosyl_Hydrlase_18"/>
</dbReference>
<dbReference type="PANTHER" id="PTHR11177:SF317">
    <property type="entry name" value="CHITINASE 12-RELATED"/>
    <property type="match status" value="1"/>
</dbReference>
<gene>
    <name evidence="14" type="primary">Mo03806</name>
    <name evidence="14" type="ORF">E5Q_03806</name>
</gene>
<dbReference type="SUPFAM" id="SSF54556">
    <property type="entry name" value="Chitinase insertion domain"/>
    <property type="match status" value="1"/>
</dbReference>
<keyword evidence="6" id="KW-0146">Chitin degradation</keyword>
<evidence type="ECO:0000259" key="13">
    <source>
        <dbReference type="PROSITE" id="PS51910"/>
    </source>
</evidence>
<dbReference type="HOGENOM" id="CLU_002833_1_0_1"/>
<evidence type="ECO:0000256" key="12">
    <source>
        <dbReference type="SAM" id="MobiDB-lite"/>
    </source>
</evidence>